<dbReference type="RefSeq" id="WP_128642883.1">
    <property type="nucleotide sequence ID" value="NZ_CP008948.1"/>
</dbReference>
<dbReference type="AlphaFoldDB" id="A0A076EXR8"/>
<organism evidence="8 9">
    <name type="scientific">Rhodococcus opacus</name>
    <name type="common">Nocardia opaca</name>
    <dbReference type="NCBI Taxonomy" id="37919"/>
    <lineage>
        <taxon>Bacteria</taxon>
        <taxon>Bacillati</taxon>
        <taxon>Actinomycetota</taxon>
        <taxon>Actinomycetes</taxon>
        <taxon>Mycobacteriales</taxon>
        <taxon>Nocardiaceae</taxon>
        <taxon>Rhodococcus</taxon>
    </lineage>
</organism>
<evidence type="ECO:0000259" key="7">
    <source>
        <dbReference type="PROSITE" id="PS50850"/>
    </source>
</evidence>
<name>A0A076EXR8_RHOOP</name>
<evidence type="ECO:0000256" key="4">
    <source>
        <dbReference type="ARBA" id="ARBA00023136"/>
    </source>
</evidence>
<evidence type="ECO:0000256" key="3">
    <source>
        <dbReference type="ARBA" id="ARBA00022989"/>
    </source>
</evidence>
<evidence type="ECO:0000256" key="2">
    <source>
        <dbReference type="ARBA" id="ARBA00022692"/>
    </source>
</evidence>
<dbReference type="SUPFAM" id="SSF103473">
    <property type="entry name" value="MFS general substrate transporter"/>
    <property type="match status" value="1"/>
</dbReference>
<feature type="domain" description="Major facilitator superfamily (MFS) profile" evidence="7">
    <location>
        <begin position="20"/>
        <end position="425"/>
    </location>
</feature>
<gene>
    <name evidence="8" type="ORF">EP51_42035</name>
</gene>
<evidence type="ECO:0000256" key="1">
    <source>
        <dbReference type="ARBA" id="ARBA00004651"/>
    </source>
</evidence>
<sequence length="449" mass="45878">MTPLTSATNAGSTRRSSASIVALCFVIIVYDGYDLVVYGATVPSLLAYEPWHLNASQIGAIGSYALVGMLLGALLSGWLASRVGARAIVLGSLISFSVIMGLTALAPNPEVFGLLRFLGGLGLGGVVPTVIALTVEYSPPSRRQFNNALMYSGYSVGGMLSALAALALLPENSFRIMYALGLLPLVTIVPLAWRYLPESAAFLAGKGRIIEARALADKFGIALPAPSATTSNGSMAALVTGPRRIPLLLLVVASFCGLLLVYGVNTWLPNIMRQSGYSLGSSLSFLLVLNLGAIIGALAASRAADRFGSKPVTVTSFLLAVVAILALGTGLPVSAAMAVVAVAGLGTVGTQILVNGYVATYFGENERAAALGLSLGLGRVGAIVGPILGGWIASSALGVEWNFYAFAAFAALGCLAVALVSRSAASTPHPSSTVPATSQPTASASSERL</sequence>
<evidence type="ECO:0000313" key="9">
    <source>
        <dbReference type="Proteomes" id="UP000028488"/>
    </source>
</evidence>
<keyword evidence="4 6" id="KW-0472">Membrane</keyword>
<dbReference type="Gene3D" id="1.20.1250.20">
    <property type="entry name" value="MFS general substrate transporter like domains"/>
    <property type="match status" value="2"/>
</dbReference>
<accession>A0A076EXR8</accession>
<evidence type="ECO:0000256" key="6">
    <source>
        <dbReference type="SAM" id="Phobius"/>
    </source>
</evidence>
<reference evidence="8 9" key="1">
    <citation type="submission" date="2014-07" db="EMBL/GenBank/DDBJ databases">
        <title>Genome Sequence of Rhodococcus opacus Strain R7, a Biodegrader of Mono- and Polycyclic Aromatic Hydrocarbons.</title>
        <authorList>
            <person name="Di Gennaro P."/>
            <person name="Zampolli J."/>
            <person name="Presti I."/>
            <person name="Cappelletti M."/>
            <person name="D'Ursi P."/>
            <person name="Orro A."/>
            <person name="Mezzelani A."/>
            <person name="Milanesi L."/>
        </authorList>
    </citation>
    <scope>NUCLEOTIDE SEQUENCE [LARGE SCALE GENOMIC DNA]</scope>
    <source>
        <strain evidence="8 9">R7</strain>
        <plasmid evidence="8">pPDG1</plasmid>
    </source>
</reference>
<keyword evidence="2 6" id="KW-0812">Transmembrane</keyword>
<evidence type="ECO:0000313" key="8">
    <source>
        <dbReference type="EMBL" id="AII10775.1"/>
    </source>
</evidence>
<keyword evidence="3 6" id="KW-1133">Transmembrane helix</keyword>
<comment type="subcellular location">
    <subcellularLocation>
        <location evidence="1">Cell membrane</location>
        <topology evidence="1">Multi-pass membrane protein</topology>
    </subcellularLocation>
</comment>
<feature type="transmembrane region" description="Helical" evidence="6">
    <location>
        <begin position="61"/>
        <end position="80"/>
    </location>
</feature>
<feature type="transmembrane region" description="Helical" evidence="6">
    <location>
        <begin position="401"/>
        <end position="420"/>
    </location>
</feature>
<proteinExistence type="predicted"/>
<dbReference type="GO" id="GO:0046943">
    <property type="term" value="F:carboxylic acid transmembrane transporter activity"/>
    <property type="evidence" value="ECO:0007669"/>
    <property type="project" value="TreeGrafter"/>
</dbReference>
<feature type="region of interest" description="Disordered" evidence="5">
    <location>
        <begin position="426"/>
        <end position="449"/>
    </location>
</feature>
<dbReference type="InterPro" id="IPR036259">
    <property type="entry name" value="MFS_trans_sf"/>
</dbReference>
<feature type="transmembrane region" description="Helical" evidence="6">
    <location>
        <begin position="245"/>
        <end position="264"/>
    </location>
</feature>
<dbReference type="InterPro" id="IPR005829">
    <property type="entry name" value="Sugar_transporter_CS"/>
</dbReference>
<dbReference type="PANTHER" id="PTHR23508:SF10">
    <property type="entry name" value="CARBOXYLIC ACID TRANSPORTER PROTEIN HOMOLOG"/>
    <property type="match status" value="1"/>
</dbReference>
<feature type="transmembrane region" description="Helical" evidence="6">
    <location>
        <begin position="117"/>
        <end position="137"/>
    </location>
</feature>
<feature type="transmembrane region" description="Helical" evidence="6">
    <location>
        <begin position="149"/>
        <end position="170"/>
    </location>
</feature>
<feature type="transmembrane region" description="Helical" evidence="6">
    <location>
        <begin position="312"/>
        <end position="331"/>
    </location>
</feature>
<dbReference type="PANTHER" id="PTHR23508">
    <property type="entry name" value="CARBOXYLIC ACID TRANSPORTER PROTEIN HOMOLOG"/>
    <property type="match status" value="1"/>
</dbReference>
<dbReference type="InterPro" id="IPR020846">
    <property type="entry name" value="MFS_dom"/>
</dbReference>
<dbReference type="InterPro" id="IPR011701">
    <property type="entry name" value="MFS"/>
</dbReference>
<keyword evidence="8" id="KW-0614">Plasmid</keyword>
<dbReference type="Proteomes" id="UP000028488">
    <property type="component" value="Plasmid pPDG1"/>
</dbReference>
<protein>
    <submittedName>
        <fullName evidence="8">MFS transporter</fullName>
    </submittedName>
</protein>
<feature type="transmembrane region" description="Helical" evidence="6">
    <location>
        <begin position="176"/>
        <end position="196"/>
    </location>
</feature>
<evidence type="ECO:0000256" key="5">
    <source>
        <dbReference type="SAM" id="MobiDB-lite"/>
    </source>
</evidence>
<dbReference type="PROSITE" id="PS00217">
    <property type="entry name" value="SUGAR_TRANSPORT_2"/>
    <property type="match status" value="1"/>
</dbReference>
<feature type="transmembrane region" description="Helical" evidence="6">
    <location>
        <begin position="276"/>
        <end position="300"/>
    </location>
</feature>
<feature type="transmembrane region" description="Helical" evidence="6">
    <location>
        <begin position="337"/>
        <end position="358"/>
    </location>
</feature>
<dbReference type="EMBL" id="CP008948">
    <property type="protein sequence ID" value="AII10775.1"/>
    <property type="molecule type" value="Genomic_DNA"/>
</dbReference>
<dbReference type="Pfam" id="PF07690">
    <property type="entry name" value="MFS_1"/>
    <property type="match status" value="1"/>
</dbReference>
<feature type="transmembrane region" description="Helical" evidence="6">
    <location>
        <begin position="20"/>
        <end position="41"/>
    </location>
</feature>
<dbReference type="GO" id="GO:0005886">
    <property type="term" value="C:plasma membrane"/>
    <property type="evidence" value="ECO:0007669"/>
    <property type="project" value="UniProtKB-SubCell"/>
</dbReference>
<feature type="transmembrane region" description="Helical" evidence="6">
    <location>
        <begin position="370"/>
        <end position="389"/>
    </location>
</feature>
<dbReference type="PROSITE" id="PS50850">
    <property type="entry name" value="MFS"/>
    <property type="match status" value="1"/>
</dbReference>
<feature type="transmembrane region" description="Helical" evidence="6">
    <location>
        <begin position="87"/>
        <end position="105"/>
    </location>
</feature>
<geneLocation type="plasmid" evidence="8 9">
    <name>pPDG1</name>
</geneLocation>